<dbReference type="EMBL" id="CP033459">
    <property type="protein sequence ID" value="QFQ12255.1"/>
    <property type="molecule type" value="Genomic_DNA"/>
</dbReference>
<dbReference type="RefSeq" id="WP_111898435.1">
    <property type="nucleotide sequence ID" value="NZ_CP033459.1"/>
</dbReference>
<feature type="chain" id="PRO_5024430959" description="Endonuclease/exonuclease/phosphatase domain-containing protein" evidence="1">
    <location>
        <begin position="22"/>
        <end position="520"/>
    </location>
</feature>
<evidence type="ECO:0000259" key="2">
    <source>
        <dbReference type="Pfam" id="PF03372"/>
    </source>
</evidence>
<dbReference type="PANTHER" id="PTHR42834:SF1">
    <property type="entry name" value="ENDONUCLEASE_EXONUCLEASE_PHOSPHATASE FAMILY PROTEIN (AFU_ORTHOLOGUE AFUA_3G09210)"/>
    <property type="match status" value="1"/>
</dbReference>
<dbReference type="Gene3D" id="3.60.10.10">
    <property type="entry name" value="Endonuclease/exonuclease/phosphatase"/>
    <property type="match status" value="1"/>
</dbReference>
<feature type="domain" description="Endonuclease/exonuclease/phosphatase" evidence="2">
    <location>
        <begin position="54"/>
        <end position="299"/>
    </location>
</feature>
<name>A0A5P8E5H4_9BACT</name>
<reference evidence="3 4" key="1">
    <citation type="submission" date="2018-11" db="EMBL/GenBank/DDBJ databases">
        <authorList>
            <person name="Na S.W."/>
            <person name="Baik M."/>
        </authorList>
    </citation>
    <scope>NUCLEOTIDE SEQUENCE [LARGE SCALE GENOMIC DNA]</scope>
    <source>
        <strain evidence="3 4">E39</strain>
    </source>
</reference>
<protein>
    <recommendedName>
        <fullName evidence="2">Endonuclease/exonuclease/phosphatase domain-containing protein</fullName>
    </recommendedName>
</protein>
<organism evidence="3 4">
    <name type="scientific">Pseudoprevotella muciniphila</name>
    <dbReference type="NCBI Taxonomy" id="2133944"/>
    <lineage>
        <taxon>Bacteria</taxon>
        <taxon>Pseudomonadati</taxon>
        <taxon>Bacteroidota</taxon>
        <taxon>Bacteroidia</taxon>
        <taxon>Bacteroidales</taxon>
        <taxon>Prevotellaceae</taxon>
        <taxon>Pseudoprevotella</taxon>
    </lineage>
</organism>
<feature type="signal peptide" evidence="1">
    <location>
        <begin position="1"/>
        <end position="21"/>
    </location>
</feature>
<evidence type="ECO:0000256" key="1">
    <source>
        <dbReference type="SAM" id="SignalP"/>
    </source>
</evidence>
<gene>
    <name evidence="3" type="ORF">C7Y71_004040</name>
</gene>
<evidence type="ECO:0000313" key="3">
    <source>
        <dbReference type="EMBL" id="QFQ12255.1"/>
    </source>
</evidence>
<dbReference type="SUPFAM" id="SSF56219">
    <property type="entry name" value="DNase I-like"/>
    <property type="match status" value="1"/>
</dbReference>
<dbReference type="AlphaFoldDB" id="A0A5P8E5H4"/>
<dbReference type="Pfam" id="PF03372">
    <property type="entry name" value="Exo_endo_phos"/>
    <property type="match status" value="1"/>
</dbReference>
<dbReference type="OrthoDB" id="1062721at2"/>
<keyword evidence="4" id="KW-1185">Reference proteome</keyword>
<dbReference type="Proteomes" id="UP000249375">
    <property type="component" value="Chromosome"/>
</dbReference>
<dbReference type="KEGG" id="alq:C7Y71_004040"/>
<evidence type="ECO:0000313" key="4">
    <source>
        <dbReference type="Proteomes" id="UP000249375"/>
    </source>
</evidence>
<dbReference type="InterPro" id="IPR005135">
    <property type="entry name" value="Endo/exonuclease/phosphatase"/>
</dbReference>
<dbReference type="GO" id="GO:0003824">
    <property type="term" value="F:catalytic activity"/>
    <property type="evidence" value="ECO:0007669"/>
    <property type="project" value="InterPro"/>
</dbReference>
<keyword evidence="1" id="KW-0732">Signal</keyword>
<dbReference type="InterPro" id="IPR036691">
    <property type="entry name" value="Endo/exonu/phosph_ase_sf"/>
</dbReference>
<proteinExistence type="predicted"/>
<dbReference type="PANTHER" id="PTHR42834">
    <property type="entry name" value="ENDONUCLEASE/EXONUCLEASE/PHOSPHATASE FAMILY PROTEIN (AFU_ORTHOLOGUE AFUA_3G09210)"/>
    <property type="match status" value="1"/>
</dbReference>
<sequence length="520" mass="58037">MKKAFTFILLFALMTTGSSFAGDVITICGQNVQNFFYSTDRTRTQGNYVTISNYSTIAGRQAKANAIIKALSPYKADIYAFNEVEAMAEGADAEALDILATMMSDATGFTYKVVKDGMTYDLSEDETGTIKSGFIYRADKVEPVGESVSTAYGYTLTYPFLMRLQTFRSISSGEQFSLSMNHFKASTSGDMTADMEKREQNSIALLKGLNQVADPDILLMGDLNSEMDEQCLRNLVDAGFEEQILKRDKTAFSYYYNHGELIDHVFANSTMAAQITDARILYIANPHSTGSRYKAYSDHDPYLVTLNLEAQPAAEYKYTKVTEISAGAPYLIAAPIKGLNVPKPVAINKTYEYQYTNTVTEENGTIRMSDPKSAVIFEDAGDGNYYIKDYYGRYYYSNYFTSSGSYGHNTNVGIKSSAHTFSINKEGNNFKITNNTSGYYLIGLTFNGSPEFAWYNYASLNSTQHLPLLYEYSSATVPTDISIPERETPTNSPRKILQHGRIIIVRQDGRRYSLQGIELK</sequence>
<accession>A0A5P8E5H4</accession>